<dbReference type="Proteomes" id="UP000324021">
    <property type="component" value="Unassembled WGS sequence"/>
</dbReference>
<keyword evidence="1" id="KW-1133">Transmembrane helix</keyword>
<evidence type="ECO:0000313" key="3">
    <source>
        <dbReference type="EMBL" id="SEU13787.1"/>
    </source>
</evidence>
<sequence length="167" mass="18609">MLDGELNVEGMTSKLMLASGVLWTAVLGLGLAGYWFIALLVSVFLFHPWFVIGASSNGTISTKLLVYPLGIWTGLQLSAFTLTEYYSNAFAGSSPEFLITGMHPSFAAVYWLYWVGGFMTVTLAYGIYFRKHFLPDGEWDRFLEEVERVNAAGETREADEPVEVRSQ</sequence>
<proteinExistence type="predicted"/>
<dbReference type="RefSeq" id="WP_092936105.1">
    <property type="nucleotide sequence ID" value="NZ_FMZP01000062.1"/>
</dbReference>
<accession>A0A1G6Y9Z5</accession>
<reference evidence="3" key="2">
    <citation type="submission" date="2016-10" db="EMBL/GenBank/DDBJ databases">
        <authorList>
            <person name="de Groot N.N."/>
        </authorList>
    </citation>
    <scope>NUCLEOTIDE SEQUENCE [LARGE SCALE GENOMIC DNA]</scope>
    <source>
        <strain evidence="3">CDM_6</strain>
    </source>
</reference>
<dbReference type="Proteomes" id="UP000199320">
    <property type="component" value="Unassembled WGS sequence"/>
</dbReference>
<dbReference type="STRING" id="392421.SAMN04488694_1614"/>
<reference evidence="4 5" key="1">
    <citation type="submission" date="2016-10" db="EMBL/GenBank/DDBJ databases">
        <authorList>
            <person name="Varghese N."/>
            <person name="Submissions S."/>
        </authorList>
    </citation>
    <scope>NUCLEOTIDE SEQUENCE [LARGE SCALE GENOMIC DNA]</scope>
    <source>
        <strain evidence="2 5">CDM_1</strain>
        <strain evidence="4">CDM_6</strain>
    </source>
</reference>
<evidence type="ECO:0000313" key="2">
    <source>
        <dbReference type="EMBL" id="SDD87314.1"/>
    </source>
</evidence>
<organism evidence="2 5">
    <name type="scientific">Natrinema hispanicum</name>
    <dbReference type="NCBI Taxonomy" id="392421"/>
    <lineage>
        <taxon>Archaea</taxon>
        <taxon>Methanobacteriati</taxon>
        <taxon>Methanobacteriota</taxon>
        <taxon>Stenosarchaea group</taxon>
        <taxon>Halobacteria</taxon>
        <taxon>Halobacteriales</taxon>
        <taxon>Natrialbaceae</taxon>
        <taxon>Natrinema</taxon>
    </lineage>
</organism>
<evidence type="ECO:0000313" key="4">
    <source>
        <dbReference type="Proteomes" id="UP000199320"/>
    </source>
</evidence>
<dbReference type="AlphaFoldDB" id="A0A1G6Y9Z5"/>
<dbReference type="OrthoDB" id="200315at2157"/>
<dbReference type="EMBL" id="FMZP01000062">
    <property type="protein sequence ID" value="SDD87314.1"/>
    <property type="molecule type" value="Genomic_DNA"/>
</dbReference>
<feature type="transmembrane region" description="Helical" evidence="1">
    <location>
        <begin position="106"/>
        <end position="128"/>
    </location>
</feature>
<keyword evidence="1" id="KW-0472">Membrane</keyword>
<keyword evidence="4" id="KW-1185">Reference proteome</keyword>
<feature type="transmembrane region" description="Helical" evidence="1">
    <location>
        <begin position="64"/>
        <end position="86"/>
    </location>
</feature>
<keyword evidence="1" id="KW-0812">Transmembrane</keyword>
<protein>
    <submittedName>
        <fullName evidence="2">Uncharacterized protein</fullName>
    </submittedName>
</protein>
<name>A0A1G6Y9Z5_9EURY</name>
<evidence type="ECO:0000256" key="1">
    <source>
        <dbReference type="SAM" id="Phobius"/>
    </source>
</evidence>
<gene>
    <name evidence="3" type="ORF">SAMN04488694_1614</name>
    <name evidence="2" type="ORF">SAMN05192552_10626</name>
</gene>
<evidence type="ECO:0000313" key="5">
    <source>
        <dbReference type="Proteomes" id="UP000324021"/>
    </source>
</evidence>
<feature type="transmembrane region" description="Helical" evidence="1">
    <location>
        <begin position="20"/>
        <end position="52"/>
    </location>
</feature>
<dbReference type="EMBL" id="FOIC01000061">
    <property type="protein sequence ID" value="SEU13787.1"/>
    <property type="molecule type" value="Genomic_DNA"/>
</dbReference>